<dbReference type="Pfam" id="PF11111">
    <property type="entry name" value="CENP-M"/>
    <property type="match status" value="1"/>
</dbReference>
<dbReference type="KEGG" id="xtr:549929"/>
<keyword evidence="9" id="KW-1185">Reference proteome</keyword>
<dbReference type="Proteomes" id="UP000008143">
    <property type="component" value="Chromosome 4"/>
</dbReference>
<reference evidence="10" key="1">
    <citation type="journal article" date="2002" name="Dev. Dyn.">
        <title>Genetic and genomic tools for Xenopus research: The NIH Xenopus initiative.</title>
        <authorList>
            <person name="Klein S.L."/>
            <person name="Strausberg R.L."/>
            <person name="Wagner L."/>
            <person name="Pontius J."/>
            <person name="Clifton S.W."/>
            <person name="Richardson P."/>
        </authorList>
    </citation>
    <scope>NUCLEOTIDE SEQUENCE</scope>
</reference>
<evidence type="ECO:0000313" key="11">
    <source>
        <dbReference type="Xenbase" id="XB-GENE-966035"/>
    </source>
</evidence>
<accession>F7AG88</accession>
<dbReference type="OrthoDB" id="2386686at2759"/>
<protein>
    <recommendedName>
        <fullName evidence="3">Centromere protein M</fullName>
    </recommendedName>
</protein>
<accession>A4IHL0</accession>
<dbReference type="GO" id="GO:0005634">
    <property type="term" value="C:nucleus"/>
    <property type="evidence" value="ECO:0007669"/>
    <property type="project" value="UniProtKB-SubCell"/>
</dbReference>
<dbReference type="Xenbase" id="XB-GENE-966035">
    <property type="gene designation" value="cenpm"/>
</dbReference>
<dbReference type="GeneID" id="549929"/>
<dbReference type="Reactome" id="R-XTR-9648025">
    <property type="pathway name" value="EML4 and NUDC in mitotic spindle formation"/>
</dbReference>
<dbReference type="Reactome" id="R-XTR-2500257">
    <property type="pathway name" value="Resolution of Sister Chromatid Cohesion"/>
</dbReference>
<gene>
    <name evidence="7 8 10 11" type="primary">cenpm</name>
</gene>
<dbReference type="InterPro" id="IPR027417">
    <property type="entry name" value="P-loop_NTPase"/>
</dbReference>
<dbReference type="Reactome" id="R-XTR-606279">
    <property type="pathway name" value="Deposition of new CENPA-containing nucleosomes at the centromere"/>
</dbReference>
<organism evidence="7">
    <name type="scientific">Xenopus tropicalis</name>
    <name type="common">Western clawed frog</name>
    <name type="synonym">Silurana tropicalis</name>
    <dbReference type="NCBI Taxonomy" id="8364"/>
    <lineage>
        <taxon>Eukaryota</taxon>
        <taxon>Metazoa</taxon>
        <taxon>Chordata</taxon>
        <taxon>Craniata</taxon>
        <taxon>Vertebrata</taxon>
        <taxon>Euteleostomi</taxon>
        <taxon>Amphibia</taxon>
        <taxon>Batrachia</taxon>
        <taxon>Anura</taxon>
        <taxon>Pipoidea</taxon>
        <taxon>Pipidae</taxon>
        <taxon>Xenopodinae</taxon>
        <taxon>Xenopus</taxon>
        <taxon>Silurana</taxon>
    </lineage>
</organism>
<dbReference type="Ensembl" id="ENSXETT00000057046">
    <property type="protein sequence ID" value="ENSXETP00000057046"/>
    <property type="gene ID" value="ENSXETG00000027331"/>
</dbReference>
<evidence type="ECO:0000256" key="6">
    <source>
        <dbReference type="ARBA" id="ARBA00023328"/>
    </source>
</evidence>
<evidence type="ECO:0000256" key="4">
    <source>
        <dbReference type="ARBA" id="ARBA00022454"/>
    </source>
</evidence>
<sequence>MATLRPFDKMPMLNAAALLLVGTEESHREQLASAMLKEPKTFEVKIHMAQSLPLPYEREHLRPRFDMVVFLINLHSQFSLSTVLASLTHLDVNFFLGKVCFVAIGGGQVKHCMVDIATVKKLADTHLSTLLFSEFDSEDDVTCTARRLLQMVQICAGLVPGISALYLGSFMNSTLQTDQF</sequence>
<dbReference type="AGR" id="Xenbase:XB-GENE-966035"/>
<dbReference type="EMBL" id="BC135574">
    <property type="protein sequence ID" value="AAI35575.1"/>
    <property type="molecule type" value="mRNA"/>
</dbReference>
<evidence type="ECO:0000256" key="3">
    <source>
        <dbReference type="ARBA" id="ARBA00016382"/>
    </source>
</evidence>
<dbReference type="ExpressionAtlas" id="A4IHL0">
    <property type="expression patterns" value="differential"/>
</dbReference>
<evidence type="ECO:0000313" key="7">
    <source>
        <dbReference type="EMBL" id="AAI35575.1"/>
    </source>
</evidence>
<dbReference type="RefSeq" id="NP_001017175.1">
    <property type="nucleotide sequence ID" value="NM_001017175.2"/>
</dbReference>
<dbReference type="HOGENOM" id="CLU_127179_0_0_1"/>
<proteinExistence type="evidence at transcript level"/>
<keyword evidence="5" id="KW-0539">Nucleus</keyword>
<evidence type="ECO:0000256" key="1">
    <source>
        <dbReference type="ARBA" id="ARBA00004123"/>
    </source>
</evidence>
<dbReference type="Reactome" id="R-XTR-2467813">
    <property type="pathway name" value="Separation of Sister Chromatids"/>
</dbReference>
<evidence type="ECO:0000256" key="2">
    <source>
        <dbReference type="ARBA" id="ARBA00004584"/>
    </source>
</evidence>
<evidence type="ECO:0000313" key="9">
    <source>
        <dbReference type="Proteomes" id="UP000008143"/>
    </source>
</evidence>
<name>A4IHL0_XENTR</name>
<evidence type="ECO:0000313" key="10">
    <source>
        <dbReference type="RefSeq" id="NP_001017175.1"/>
    </source>
</evidence>
<dbReference type="PANTHER" id="PTHR34436">
    <property type="entry name" value="CENTROMERE PROTEIN M"/>
    <property type="match status" value="1"/>
</dbReference>
<dbReference type="InterPro" id="IPR020987">
    <property type="entry name" value="Centromere_Cenp-M"/>
</dbReference>
<dbReference type="Reactome" id="R-XTR-5663220">
    <property type="pathway name" value="RHO GTPases Activate Formins"/>
</dbReference>
<dbReference type="Gene3D" id="3.40.50.300">
    <property type="entry name" value="P-loop containing nucleotide triphosphate hydrolases"/>
    <property type="match status" value="1"/>
</dbReference>
<keyword evidence="4" id="KW-0158">Chromosome</keyword>
<reference evidence="10" key="5">
    <citation type="submission" date="2025-04" db="UniProtKB">
        <authorList>
            <consortium name="RefSeq"/>
        </authorList>
    </citation>
    <scope>IDENTIFICATION</scope>
</reference>
<reference evidence="8" key="4">
    <citation type="submission" date="2020-05" db="UniProtKB">
        <authorList>
            <consortium name="Ensembl"/>
        </authorList>
    </citation>
    <scope>IDENTIFICATION</scope>
</reference>
<keyword evidence="6" id="KW-0137">Centromere</keyword>
<dbReference type="Reactome" id="R-XTR-141444">
    <property type="pathway name" value="Amplification of signal from unattached kinetochores via a MAD2 inhibitory signal"/>
</dbReference>
<dbReference type="OMA" id="CTLPLDI"/>
<reference evidence="8" key="3">
    <citation type="journal article" date="2010" name="Science">
        <title>The genome of the Western clawed frog Xenopus tropicalis.</title>
        <authorList>
            <person name="Hellsten U."/>
            <person name="Harland R.M."/>
            <person name="Gilchrist M.J."/>
            <person name="Hendrix D."/>
            <person name="Jurka J."/>
            <person name="Kapitonov V."/>
            <person name="Ovcharenko I."/>
            <person name="Putnam N.H."/>
            <person name="Shu S."/>
            <person name="Taher L."/>
            <person name="Blitz I.L."/>
            <person name="Blumberg B."/>
            <person name="Dichmann D.S."/>
            <person name="Dubchak I."/>
            <person name="Amaya E."/>
            <person name="Detter J.C."/>
            <person name="Fletcher R."/>
            <person name="Gerhard D.S."/>
            <person name="Goodstein D."/>
            <person name="Graves T."/>
            <person name="Grigoriev I.V."/>
            <person name="Grimwood J."/>
            <person name="Kawashima T."/>
            <person name="Lindquist E."/>
            <person name="Lucas S.M."/>
            <person name="Mead P.E."/>
            <person name="Mitros T."/>
            <person name="Ogino H."/>
            <person name="Ohta Y."/>
            <person name="Poliakov A.V."/>
            <person name="Pollet N."/>
            <person name="Robert J."/>
            <person name="Salamov A."/>
            <person name="Sater A.K."/>
            <person name="Schmutz J."/>
            <person name="Terry A."/>
            <person name="Vize P.D."/>
            <person name="Warren W.C."/>
            <person name="Wells D."/>
            <person name="Wills A."/>
            <person name="Wilson R.K."/>
            <person name="Zimmerman L.B."/>
            <person name="Zorn A.M."/>
            <person name="Grainger R."/>
            <person name="Grammer T."/>
            <person name="Khokha M.K."/>
            <person name="Richardson P.M."/>
            <person name="Rokhsar D.S."/>
        </authorList>
    </citation>
    <scope>NUCLEOTIDE SEQUENCE [LARGE SCALE GENOMIC DNA]</scope>
    <source>
        <strain evidence="8">Nigerian</strain>
    </source>
</reference>
<dbReference type="CTD" id="79019"/>
<evidence type="ECO:0000256" key="5">
    <source>
        <dbReference type="ARBA" id="ARBA00023242"/>
    </source>
</evidence>
<evidence type="ECO:0000313" key="8">
    <source>
        <dbReference type="Ensembl" id="ENSXETP00000057046"/>
    </source>
</evidence>
<dbReference type="DNASU" id="549929"/>
<dbReference type="AlphaFoldDB" id="A4IHL0"/>
<dbReference type="Reactome" id="R-XTR-68877">
    <property type="pathway name" value="Mitotic Prometaphase"/>
</dbReference>
<dbReference type="PaxDb" id="8364-ENSXETP00000057046"/>
<dbReference type="Bgee" id="ENSXETG00000027331">
    <property type="expression patterns" value="Expressed in egg cell and 9 other cell types or tissues"/>
</dbReference>
<dbReference type="PANTHER" id="PTHR34436:SF1">
    <property type="entry name" value="CENTROMERE PROTEIN M"/>
    <property type="match status" value="1"/>
</dbReference>
<comment type="subcellular location">
    <subcellularLocation>
        <location evidence="2">Chromosome</location>
        <location evidence="2">Centromere</location>
    </subcellularLocation>
    <subcellularLocation>
        <location evidence="1">Nucleus</location>
    </subcellularLocation>
</comment>
<dbReference type="GO" id="GO:0000775">
    <property type="term" value="C:chromosome, centromeric region"/>
    <property type="evidence" value="ECO:0007669"/>
    <property type="project" value="UniProtKB-SubCell"/>
</dbReference>
<reference evidence="7" key="2">
    <citation type="submission" date="2007-03" db="EMBL/GenBank/DDBJ databases">
        <authorList>
            <consortium name="NIH - Xenopus Gene Collection (XGC) project"/>
        </authorList>
    </citation>
    <scope>NUCLEOTIDE SEQUENCE [LARGE SCALE MRNA]</scope>
    <source>
        <tissue evidence="7">Whole embryo</tissue>
    </source>
</reference>
<dbReference type="GeneTree" id="ENSGT00390000017504"/>
<dbReference type="eggNOG" id="ENOG502S17M">
    <property type="taxonomic scope" value="Eukaryota"/>
</dbReference>